<comment type="similarity">
    <text evidence="2 9">Belongs to the peptidase M1 family.</text>
</comment>
<dbReference type="Pfam" id="PF17900">
    <property type="entry name" value="Peptidase_M1_N"/>
    <property type="match status" value="1"/>
</dbReference>
<keyword evidence="15" id="KW-1185">Reference proteome</keyword>
<dbReference type="InterPro" id="IPR024571">
    <property type="entry name" value="ERAP1-like_C_dom"/>
</dbReference>
<dbReference type="SUPFAM" id="SSF55486">
    <property type="entry name" value="Metalloproteases ('zincins'), catalytic domain"/>
    <property type="match status" value="1"/>
</dbReference>
<feature type="signal peptide" evidence="10">
    <location>
        <begin position="1"/>
        <end position="19"/>
    </location>
</feature>
<accession>A0ABU2WNS7</accession>
<dbReference type="Gene3D" id="1.10.390.10">
    <property type="entry name" value="Neutral Protease Domain 2"/>
    <property type="match status" value="1"/>
</dbReference>
<evidence type="ECO:0000256" key="4">
    <source>
        <dbReference type="ARBA" id="ARBA00022670"/>
    </source>
</evidence>
<dbReference type="InterPro" id="IPR027268">
    <property type="entry name" value="Peptidase_M4/M1_CTD_sf"/>
</dbReference>
<dbReference type="SUPFAM" id="SSF63737">
    <property type="entry name" value="Leukotriene A4 hydrolase N-terminal domain"/>
    <property type="match status" value="1"/>
</dbReference>
<dbReference type="Pfam" id="PF11838">
    <property type="entry name" value="ERAP1_C"/>
    <property type="match status" value="1"/>
</dbReference>
<comment type="caution">
    <text evidence="14">The sequence shown here is derived from an EMBL/GenBank/DDBJ whole genome shotgun (WGS) entry which is preliminary data.</text>
</comment>
<name>A0ABU2WNS7_9GAMM</name>
<dbReference type="EMBL" id="JAVRIC010000032">
    <property type="protein sequence ID" value="MDT0499006.1"/>
    <property type="molecule type" value="Genomic_DNA"/>
</dbReference>
<gene>
    <name evidence="14" type="ORF">RM530_16815</name>
</gene>
<keyword evidence="8 9" id="KW-0482">Metalloprotease</keyword>
<dbReference type="PANTHER" id="PTHR11533:SF174">
    <property type="entry name" value="PUROMYCIN-SENSITIVE AMINOPEPTIDASE-RELATED"/>
    <property type="match status" value="1"/>
</dbReference>
<proteinExistence type="inferred from homology"/>
<evidence type="ECO:0000256" key="7">
    <source>
        <dbReference type="ARBA" id="ARBA00022833"/>
    </source>
</evidence>
<comment type="catalytic activity">
    <reaction evidence="1">
        <text>Release of an N-terminal amino acid, Xaa-|-Yaa- from a peptide, amide or arylamide. Xaa is preferably Ala, but may be most amino acids including Pro (slow action). When a terminal hydrophobic residue is followed by a prolyl residue, the two may be released as an intact Xaa-Pro dipeptide.</text>
        <dbReference type="EC" id="3.4.11.2"/>
    </reaction>
</comment>
<evidence type="ECO:0000256" key="5">
    <source>
        <dbReference type="ARBA" id="ARBA00022723"/>
    </source>
</evidence>
<evidence type="ECO:0000313" key="15">
    <source>
        <dbReference type="Proteomes" id="UP001254608"/>
    </source>
</evidence>
<dbReference type="Proteomes" id="UP001254608">
    <property type="component" value="Unassembled WGS sequence"/>
</dbReference>
<dbReference type="RefSeq" id="WP_311366417.1">
    <property type="nucleotide sequence ID" value="NZ_JAVRIC010000032.1"/>
</dbReference>
<comment type="cofactor">
    <cofactor evidence="9">
        <name>Zn(2+)</name>
        <dbReference type="ChEBI" id="CHEBI:29105"/>
    </cofactor>
    <text evidence="9">Binds 1 zinc ion per subunit.</text>
</comment>
<dbReference type="Gene3D" id="1.25.50.20">
    <property type="match status" value="1"/>
</dbReference>
<protein>
    <recommendedName>
        <fullName evidence="9">Aminopeptidase</fullName>
        <ecNumber evidence="9">3.4.11.-</ecNumber>
    </recommendedName>
</protein>
<evidence type="ECO:0000256" key="10">
    <source>
        <dbReference type="SAM" id="SignalP"/>
    </source>
</evidence>
<evidence type="ECO:0000256" key="6">
    <source>
        <dbReference type="ARBA" id="ARBA00022801"/>
    </source>
</evidence>
<feature type="domain" description="Peptidase M1 membrane alanine aminopeptidase" evidence="11">
    <location>
        <begin position="256"/>
        <end position="472"/>
    </location>
</feature>
<dbReference type="CDD" id="cd09601">
    <property type="entry name" value="M1_APN-Q_like"/>
    <property type="match status" value="1"/>
</dbReference>
<dbReference type="Gene3D" id="2.60.40.1910">
    <property type="match status" value="1"/>
</dbReference>
<keyword evidence="4 9" id="KW-0645">Protease</keyword>
<dbReference type="InterPro" id="IPR042097">
    <property type="entry name" value="Aminopeptidase_N-like_N_sf"/>
</dbReference>
<dbReference type="PRINTS" id="PR00756">
    <property type="entry name" value="ALADIPTASE"/>
</dbReference>
<dbReference type="InterPro" id="IPR034016">
    <property type="entry name" value="M1_APN-typ"/>
</dbReference>
<sequence length="878" mass="98120">MLRFVVVLTTMLVSFPLHAEAPFSFATTPGQLPKTVVPEHYEFNIAPDLDTLTFRGHESITIRVVEATDRLVLNVLDIEVQRAQLGGPALGGENLMAQARVDAERQTLSLDFDRTLDPGQYELELDYTGVIGAQAQGLYYDRYPAPDGSEKLLLGTQMEPTDARRLLPCWDEPVFRASFEMSVDVPERFSAYSNMPVANTETLDGGLKRVQFGRTPKMPSYLIVLVAGELEALSGERDGIRLSVVATEGKMASAEYALRISGELLHYYNDYFDHAYPLPKLDQLAMPGGFGGAMENWGGIVYNETALLYDPAKDSNDTEQRVFRVVAHEMAHQWFGDLVTMAWWDNLWLNEGYASWMETKASDHFNPDWNVWLHANGDREKAMSQDARVTTHPIQQTVENESQASDAFDDITYLKGQSFIRMLETYLGEDSFRSGIRDYVDRHAYANTTTEDLWTALEAASGKPVRKIASDWTLQPGFPLLTVAARCVDGRRIVSLNQNHYSVDGHADSGRLWNIPVELGTRDGDSEYVLLDQREKNFELASCAGTLVMDPQAVGYFRVRYAPDLLKALTSQLPQVPAPARLKLISDSWALLVNDQLELEQYLPIIDALGDEQQTAVWEELVDNFAKLDEAAEGASVQTALRRAMVARLRPRFGVLGWTVRDSDPVETRKLRAKLIGALAAFGDQAVIDEAQSRFQAFLDRPEALDPSLRRTVVRIAGKHAGSRTYEILLQRARSAMTTEEKNLYVGALAGAESPELAERTLALSLSDEFSPLIALRIPFQVADGHTDLSWTYVTEHADDYLARLATFQRNGFFGHVAAASSDSARADEMEAFVKQRLPAEAYDASHEAAELIRFHARRRELLLPQIQALWGAADPKR</sequence>
<evidence type="ECO:0000256" key="2">
    <source>
        <dbReference type="ARBA" id="ARBA00010136"/>
    </source>
</evidence>
<keyword evidence="6 9" id="KW-0378">Hydrolase</keyword>
<dbReference type="InterPro" id="IPR014782">
    <property type="entry name" value="Peptidase_M1_dom"/>
</dbReference>
<evidence type="ECO:0000259" key="12">
    <source>
        <dbReference type="Pfam" id="PF11838"/>
    </source>
</evidence>
<dbReference type="GO" id="GO:0016787">
    <property type="term" value="F:hydrolase activity"/>
    <property type="evidence" value="ECO:0007669"/>
    <property type="project" value="UniProtKB-KW"/>
</dbReference>
<keyword evidence="3 9" id="KW-0031">Aminopeptidase</keyword>
<evidence type="ECO:0000259" key="13">
    <source>
        <dbReference type="Pfam" id="PF17900"/>
    </source>
</evidence>
<feature type="domain" description="Aminopeptidase N-like N-terminal" evidence="13">
    <location>
        <begin position="37"/>
        <end position="222"/>
    </location>
</feature>
<dbReference type="EC" id="3.4.11.-" evidence="9"/>
<feature type="chain" id="PRO_5046865199" description="Aminopeptidase" evidence="10">
    <location>
        <begin position="20"/>
        <end position="878"/>
    </location>
</feature>
<evidence type="ECO:0000256" key="1">
    <source>
        <dbReference type="ARBA" id="ARBA00000098"/>
    </source>
</evidence>
<dbReference type="InterPro" id="IPR050344">
    <property type="entry name" value="Peptidase_M1_aminopeptidases"/>
</dbReference>
<evidence type="ECO:0000256" key="8">
    <source>
        <dbReference type="ARBA" id="ARBA00023049"/>
    </source>
</evidence>
<dbReference type="PANTHER" id="PTHR11533">
    <property type="entry name" value="PROTEASE M1 ZINC METALLOPROTEASE"/>
    <property type="match status" value="1"/>
</dbReference>
<dbReference type="Gene3D" id="2.60.40.1730">
    <property type="entry name" value="tricorn interacting facor f3 domain"/>
    <property type="match status" value="1"/>
</dbReference>
<evidence type="ECO:0000313" key="14">
    <source>
        <dbReference type="EMBL" id="MDT0499006.1"/>
    </source>
</evidence>
<dbReference type="InterPro" id="IPR001930">
    <property type="entry name" value="Peptidase_M1"/>
</dbReference>
<feature type="domain" description="ERAP1-like C-terminal" evidence="12">
    <location>
        <begin position="551"/>
        <end position="849"/>
    </location>
</feature>
<keyword evidence="7 9" id="KW-0862">Zinc</keyword>
<keyword evidence="5 9" id="KW-0479">Metal-binding</keyword>
<dbReference type="Pfam" id="PF01433">
    <property type="entry name" value="Peptidase_M1"/>
    <property type="match status" value="1"/>
</dbReference>
<reference evidence="14 15" key="1">
    <citation type="submission" date="2023-09" db="EMBL/GenBank/DDBJ databases">
        <authorList>
            <person name="Rey-Velasco X."/>
        </authorList>
    </citation>
    <scope>NUCLEOTIDE SEQUENCE [LARGE SCALE GENOMIC DNA]</scope>
    <source>
        <strain evidence="14 15">W345</strain>
    </source>
</reference>
<dbReference type="InterPro" id="IPR045357">
    <property type="entry name" value="Aminopeptidase_N-like_N"/>
</dbReference>
<evidence type="ECO:0000256" key="9">
    <source>
        <dbReference type="RuleBase" id="RU364040"/>
    </source>
</evidence>
<organism evidence="14 15">
    <name type="scientific">Banduia mediterranea</name>
    <dbReference type="NCBI Taxonomy" id="3075609"/>
    <lineage>
        <taxon>Bacteria</taxon>
        <taxon>Pseudomonadati</taxon>
        <taxon>Pseudomonadota</taxon>
        <taxon>Gammaproteobacteria</taxon>
        <taxon>Nevskiales</taxon>
        <taxon>Algiphilaceae</taxon>
        <taxon>Banduia</taxon>
    </lineage>
</organism>
<evidence type="ECO:0000259" key="11">
    <source>
        <dbReference type="Pfam" id="PF01433"/>
    </source>
</evidence>
<evidence type="ECO:0000256" key="3">
    <source>
        <dbReference type="ARBA" id="ARBA00022438"/>
    </source>
</evidence>
<keyword evidence="10" id="KW-0732">Signal</keyword>